<evidence type="ECO:0000256" key="2">
    <source>
        <dbReference type="SAM" id="Phobius"/>
    </source>
</evidence>
<proteinExistence type="predicted"/>
<dbReference type="InterPro" id="IPR045584">
    <property type="entry name" value="Pilin-like"/>
</dbReference>
<keyword evidence="2" id="KW-0812">Transmembrane</keyword>
<dbReference type="SUPFAM" id="SSF54523">
    <property type="entry name" value="Pili subunits"/>
    <property type="match status" value="1"/>
</dbReference>
<feature type="region of interest" description="Disordered" evidence="1">
    <location>
        <begin position="124"/>
        <end position="151"/>
    </location>
</feature>
<gene>
    <name evidence="3" type="ORF">WI41_06130</name>
</gene>
<comment type="caution">
    <text evidence="3">The sequence shown here is derived from an EMBL/GenBank/DDBJ whole genome shotgun (WGS) entry which is preliminary data.</text>
</comment>
<dbReference type="Proteomes" id="UP000056450">
    <property type="component" value="Unassembled WGS sequence"/>
</dbReference>
<evidence type="ECO:0000313" key="3">
    <source>
        <dbReference type="EMBL" id="KVA13018.1"/>
    </source>
</evidence>
<dbReference type="AlphaFoldDB" id="A0AAP1C933"/>
<keyword evidence="2" id="KW-1133">Transmembrane helix</keyword>
<dbReference type="Pfam" id="PF07963">
    <property type="entry name" value="N_methyl"/>
    <property type="match status" value="1"/>
</dbReference>
<dbReference type="GO" id="GO:0043683">
    <property type="term" value="P:type IV pilus assembly"/>
    <property type="evidence" value="ECO:0007669"/>
    <property type="project" value="InterPro"/>
</dbReference>
<evidence type="ECO:0000256" key="1">
    <source>
        <dbReference type="SAM" id="MobiDB-lite"/>
    </source>
</evidence>
<reference evidence="3 4" key="1">
    <citation type="submission" date="2015-11" db="EMBL/GenBank/DDBJ databases">
        <title>Expanding the genomic diversity of Burkholderia species for the development of highly accurate diagnostics.</title>
        <authorList>
            <person name="Sahl J."/>
            <person name="Keim P."/>
            <person name="Wagner D."/>
        </authorList>
    </citation>
    <scope>NUCLEOTIDE SEQUENCE [LARGE SCALE GENOMIC DNA]</scope>
    <source>
        <strain evidence="3 4">RF32-BP12</strain>
    </source>
</reference>
<dbReference type="Pfam" id="PF16732">
    <property type="entry name" value="ComP_DUS"/>
    <property type="match status" value="1"/>
</dbReference>
<dbReference type="Gene3D" id="3.30.700.10">
    <property type="entry name" value="Glycoprotein, Type 4 Pilin"/>
    <property type="match status" value="1"/>
</dbReference>
<evidence type="ECO:0000313" key="4">
    <source>
        <dbReference type="Proteomes" id="UP000056450"/>
    </source>
</evidence>
<dbReference type="RefSeq" id="WP_059544010.1">
    <property type="nucleotide sequence ID" value="NZ_LOTQ01000001.1"/>
</dbReference>
<sequence length="151" mass="16259">MKALAPMRRASAFTLIELMVVLAIVAVLAGWGIPSYREHVARSHRASAIAALYRAAQYLETLDGPPPRTLPHAYAQAPPDGRPVYRVRLVRPAGDDAAVVYELVASPLDTGPMRDDTCGAFTLRSDGTRGSTAESADAEPAARQRMCWGAR</sequence>
<name>A0AAP1C933_9BURK</name>
<feature type="transmembrane region" description="Helical" evidence="2">
    <location>
        <begin position="12"/>
        <end position="33"/>
    </location>
</feature>
<protein>
    <submittedName>
        <fullName evidence="3">Pilus assembly protein PilE</fullName>
    </submittedName>
</protein>
<dbReference type="NCBIfam" id="TIGR02532">
    <property type="entry name" value="IV_pilin_GFxxxE"/>
    <property type="match status" value="1"/>
</dbReference>
<accession>A0AAP1C933</accession>
<dbReference type="InterPro" id="IPR031982">
    <property type="entry name" value="PilE-like"/>
</dbReference>
<keyword evidence="2" id="KW-0472">Membrane</keyword>
<organism evidence="3 4">
    <name type="scientific">Burkholderia latens</name>
    <dbReference type="NCBI Taxonomy" id="488446"/>
    <lineage>
        <taxon>Bacteria</taxon>
        <taxon>Pseudomonadati</taxon>
        <taxon>Pseudomonadota</taxon>
        <taxon>Betaproteobacteria</taxon>
        <taxon>Burkholderiales</taxon>
        <taxon>Burkholderiaceae</taxon>
        <taxon>Burkholderia</taxon>
        <taxon>Burkholderia cepacia complex</taxon>
    </lineage>
</organism>
<dbReference type="InterPro" id="IPR012902">
    <property type="entry name" value="N_methyl_site"/>
</dbReference>
<dbReference type="EMBL" id="LOTQ01000001">
    <property type="protein sequence ID" value="KVA13018.1"/>
    <property type="molecule type" value="Genomic_DNA"/>
</dbReference>